<dbReference type="InterPro" id="IPR036186">
    <property type="entry name" value="Serpin_sf"/>
</dbReference>
<dbReference type="EMBL" id="JBDJPC010000008">
    <property type="protein sequence ID" value="KAL1493040.1"/>
    <property type="molecule type" value="Genomic_DNA"/>
</dbReference>
<dbReference type="PANTHER" id="PTHR11461:SF367">
    <property type="entry name" value="GH21475P-RELATED"/>
    <property type="match status" value="1"/>
</dbReference>
<evidence type="ECO:0000256" key="2">
    <source>
        <dbReference type="ARBA" id="ARBA00022900"/>
    </source>
</evidence>
<dbReference type="CDD" id="cd19598">
    <property type="entry name" value="serpin77Ba-like_insects"/>
    <property type="match status" value="1"/>
</dbReference>
<dbReference type="InterPro" id="IPR042178">
    <property type="entry name" value="Serpin_sf_1"/>
</dbReference>
<dbReference type="Gene3D" id="3.30.497.10">
    <property type="entry name" value="Antithrombin, subunit I, domain 2"/>
    <property type="match status" value="1"/>
</dbReference>
<keyword evidence="2" id="KW-0722">Serine protease inhibitor</keyword>
<keyword evidence="4" id="KW-0732">Signal</keyword>
<dbReference type="InterPro" id="IPR023796">
    <property type="entry name" value="Serpin_dom"/>
</dbReference>
<feature type="chain" id="PRO_5044768669" description="Serpin domain-containing protein" evidence="4">
    <location>
        <begin position="22"/>
        <end position="408"/>
    </location>
</feature>
<dbReference type="Gene3D" id="2.10.310.10">
    <property type="entry name" value="Serpins superfamily"/>
    <property type="match status" value="1"/>
</dbReference>
<proteinExistence type="inferred from homology"/>
<keyword evidence="1" id="KW-0646">Protease inhibitor</keyword>
<feature type="signal peptide" evidence="4">
    <location>
        <begin position="1"/>
        <end position="21"/>
    </location>
</feature>
<evidence type="ECO:0000259" key="5">
    <source>
        <dbReference type="SMART" id="SM00093"/>
    </source>
</evidence>
<dbReference type="InterPro" id="IPR042185">
    <property type="entry name" value="Serpin_sf_2"/>
</dbReference>
<sequence length="408" mass="45909">MNFHTVLRTGILLSIISPAFLQEKFNIADSINKFSIDLLAAVNAEGGNDLNIALSPLTIWTSLTIVSEGAFDSTVEELERALGQPHNKNIVRDSYVRLNKLLQQSKSIKTEFETSTGIFSRSQYPVKEKFAKIVKEYYDVSITSVDFESNSAIAADVINKYVAAATKNRILNFVSSEDVRNAYLFLTSTLFFKGQWQTPFNKSATQRDTFFDDKKVPLGDVQMMYQAHPYAFNRIDKIKAQAVELPYGTNNDFSMIVMVPRGVNTVTDMLNALSKESMTEILANLEKNRQTFYEDDIHVYLPKFKITSDFNMERVLMRMGVKDVFNSQKANLLGMFPHYLYLSRIIQKAEIEVDEDGTVAAAAAGSTFVNRSPPPVLRANRPFAFFIVHKKSGSIIFAGKICNPNTLS</sequence>
<evidence type="ECO:0000256" key="1">
    <source>
        <dbReference type="ARBA" id="ARBA00022690"/>
    </source>
</evidence>
<organism evidence="6 7">
    <name type="scientific">Hypothenemus hampei</name>
    <name type="common">Coffee berry borer</name>
    <dbReference type="NCBI Taxonomy" id="57062"/>
    <lineage>
        <taxon>Eukaryota</taxon>
        <taxon>Metazoa</taxon>
        <taxon>Ecdysozoa</taxon>
        <taxon>Arthropoda</taxon>
        <taxon>Hexapoda</taxon>
        <taxon>Insecta</taxon>
        <taxon>Pterygota</taxon>
        <taxon>Neoptera</taxon>
        <taxon>Endopterygota</taxon>
        <taxon>Coleoptera</taxon>
        <taxon>Polyphaga</taxon>
        <taxon>Cucujiformia</taxon>
        <taxon>Curculionidae</taxon>
        <taxon>Scolytinae</taxon>
        <taxon>Hypothenemus</taxon>
    </lineage>
</organism>
<feature type="domain" description="Serpin" evidence="5">
    <location>
        <begin position="36"/>
        <end position="404"/>
    </location>
</feature>
<dbReference type="FunFam" id="2.10.310.10:FF:000001">
    <property type="entry name" value="Serpin family A member 1"/>
    <property type="match status" value="1"/>
</dbReference>
<evidence type="ECO:0000256" key="4">
    <source>
        <dbReference type="SAM" id="SignalP"/>
    </source>
</evidence>
<dbReference type="Pfam" id="PF00079">
    <property type="entry name" value="Serpin"/>
    <property type="match status" value="1"/>
</dbReference>
<dbReference type="PANTHER" id="PTHR11461">
    <property type="entry name" value="SERINE PROTEASE INHIBITOR, SERPIN"/>
    <property type="match status" value="1"/>
</dbReference>
<dbReference type="InterPro" id="IPR000215">
    <property type="entry name" value="Serpin_fam"/>
</dbReference>
<gene>
    <name evidence="6" type="ORF">ABEB36_011181</name>
</gene>
<keyword evidence="7" id="KW-1185">Reference proteome</keyword>
<name>A0ABD1EEQ5_HYPHA</name>
<accession>A0ABD1EEQ5</accession>
<comment type="similarity">
    <text evidence="3">Belongs to the serpin family.</text>
</comment>
<evidence type="ECO:0000313" key="7">
    <source>
        <dbReference type="Proteomes" id="UP001566132"/>
    </source>
</evidence>
<dbReference type="SUPFAM" id="SSF56574">
    <property type="entry name" value="Serpins"/>
    <property type="match status" value="1"/>
</dbReference>
<evidence type="ECO:0000313" key="6">
    <source>
        <dbReference type="EMBL" id="KAL1493040.1"/>
    </source>
</evidence>
<evidence type="ECO:0000256" key="3">
    <source>
        <dbReference type="RuleBase" id="RU000411"/>
    </source>
</evidence>
<dbReference type="Proteomes" id="UP001566132">
    <property type="component" value="Unassembled WGS sequence"/>
</dbReference>
<reference evidence="6 7" key="1">
    <citation type="submission" date="2024-05" db="EMBL/GenBank/DDBJ databases">
        <title>Genetic variation in Jamaican populations of the coffee berry borer (Hypothenemus hampei).</title>
        <authorList>
            <person name="Errbii M."/>
            <person name="Myrie A."/>
        </authorList>
    </citation>
    <scope>NUCLEOTIDE SEQUENCE [LARGE SCALE GENOMIC DNA]</scope>
    <source>
        <strain evidence="6">JA-Hopewell-2020-01-JO</strain>
        <tissue evidence="6">Whole body</tissue>
    </source>
</reference>
<dbReference type="GO" id="GO:0004867">
    <property type="term" value="F:serine-type endopeptidase inhibitor activity"/>
    <property type="evidence" value="ECO:0007669"/>
    <property type="project" value="UniProtKB-KW"/>
</dbReference>
<dbReference type="AlphaFoldDB" id="A0ABD1EEQ5"/>
<dbReference type="Gene3D" id="2.30.39.10">
    <property type="entry name" value="Alpha-1-antitrypsin, domain 1"/>
    <property type="match status" value="1"/>
</dbReference>
<dbReference type="SMART" id="SM00093">
    <property type="entry name" value="SERPIN"/>
    <property type="match status" value="1"/>
</dbReference>
<protein>
    <recommendedName>
        <fullName evidence="5">Serpin domain-containing protein</fullName>
    </recommendedName>
</protein>
<comment type="caution">
    <text evidence="6">The sequence shown here is derived from an EMBL/GenBank/DDBJ whole genome shotgun (WGS) entry which is preliminary data.</text>
</comment>